<dbReference type="EC" id="3.1.11.6" evidence="5"/>
<evidence type="ECO:0000256" key="3">
    <source>
        <dbReference type="ARBA" id="ARBA00022801"/>
    </source>
</evidence>
<keyword evidence="1 5" id="KW-0963">Cytoplasm</keyword>
<evidence type="ECO:0000313" key="9">
    <source>
        <dbReference type="Proteomes" id="UP000231550"/>
    </source>
</evidence>
<sequence length="495" mass="55686">MDFELLRKLKDWRIEAARREGVDLFRVFQNTTLEEIAASKPKTKDDLLAIKGIRERKFEKYGAQILALVGGNVEPEPEDGRGEKLYTVSRFLDLLNNNLRASGARIQGEVSSFDLRGSYLFFSLKDKEDESVLSCFMWSKDYALYGIELEAGMEIIIDGFPAVYKPTGKLSMQVSAIELVGEGALKKAYEELRKKLEEEGLFAPERKKAVPALPGKIGLITSETGAVIHDFLNNLGKYGYQIKFINSRVEGQVAVSGLMSAVDYFNKQDIDVLVIIRGGGSLESLQAFNNEMLVRKIAGCRMPVICGIGHDKDVPLASLVADLGVSTPTAVAIYLNRTWDDAVKRLAVLERDIFYKYQELLQVGKYRLEEMAGSLRKYFGMIFQEFDGIRHRLRSALADIGYNIKSLAKMLDDSFGLVFEKFARNFQDQGNFLDETEKRLKIYDPRRQLKLGYCIASAGGRVIKSVRQVKNGDSIDIQVSDGKMRSIINEINKIN</sequence>
<feature type="domain" description="HRDC" evidence="7">
    <location>
        <begin position="1"/>
        <end position="79"/>
    </location>
</feature>
<keyword evidence="2 5" id="KW-0540">Nuclease</keyword>
<dbReference type="InterPro" id="IPR003753">
    <property type="entry name" value="Exonuc_VII_L"/>
</dbReference>
<dbReference type="NCBIfam" id="TIGR00237">
    <property type="entry name" value="xseA"/>
    <property type="match status" value="1"/>
</dbReference>
<evidence type="ECO:0000259" key="7">
    <source>
        <dbReference type="PROSITE" id="PS50967"/>
    </source>
</evidence>
<dbReference type="InterPro" id="IPR010997">
    <property type="entry name" value="HRDC-like_sf"/>
</dbReference>
<evidence type="ECO:0000256" key="1">
    <source>
        <dbReference type="ARBA" id="ARBA00022490"/>
    </source>
</evidence>
<keyword evidence="4 5" id="KW-0269">Exonuclease</keyword>
<accession>A0A2H0KR77</accession>
<dbReference type="InterPro" id="IPR002121">
    <property type="entry name" value="HRDC_dom"/>
</dbReference>
<dbReference type="Proteomes" id="UP000231550">
    <property type="component" value="Unassembled WGS sequence"/>
</dbReference>
<dbReference type="GO" id="GO:0008855">
    <property type="term" value="F:exodeoxyribonuclease VII activity"/>
    <property type="evidence" value="ECO:0007669"/>
    <property type="project" value="UniProtKB-UniRule"/>
</dbReference>
<comment type="similarity">
    <text evidence="5 6">Belongs to the XseA family.</text>
</comment>
<dbReference type="Pfam" id="PF02601">
    <property type="entry name" value="Exonuc_VII_L"/>
    <property type="match status" value="1"/>
</dbReference>
<keyword evidence="3 5" id="KW-0378">Hydrolase</keyword>
<comment type="subcellular location">
    <subcellularLocation>
        <location evidence="5 6">Cytoplasm</location>
    </subcellularLocation>
</comment>
<dbReference type="PANTHER" id="PTHR30008">
    <property type="entry name" value="EXODEOXYRIBONUCLEASE 7 LARGE SUBUNIT"/>
    <property type="match status" value="1"/>
</dbReference>
<reference evidence="8 9" key="1">
    <citation type="submission" date="2017-09" db="EMBL/GenBank/DDBJ databases">
        <title>Depth-based differentiation of microbial function through sediment-hosted aquifers and enrichment of novel symbionts in the deep terrestrial subsurface.</title>
        <authorList>
            <person name="Probst A.J."/>
            <person name="Ladd B."/>
            <person name="Jarett J.K."/>
            <person name="Geller-Mcgrath D.E."/>
            <person name="Sieber C.M."/>
            <person name="Emerson J.B."/>
            <person name="Anantharaman K."/>
            <person name="Thomas B.C."/>
            <person name="Malmstrom R."/>
            <person name="Stieglmeier M."/>
            <person name="Klingl A."/>
            <person name="Woyke T."/>
            <person name="Ryan C.M."/>
            <person name="Banfield J.F."/>
        </authorList>
    </citation>
    <scope>NUCLEOTIDE SEQUENCE [LARGE SCALE GENOMIC DNA]</scope>
    <source>
        <strain evidence="8">CG11_big_fil_rev_8_21_14_0_20_44_10</strain>
    </source>
</reference>
<evidence type="ECO:0000256" key="4">
    <source>
        <dbReference type="ARBA" id="ARBA00022839"/>
    </source>
</evidence>
<dbReference type="PANTHER" id="PTHR30008:SF0">
    <property type="entry name" value="EXODEOXYRIBONUCLEASE 7 LARGE SUBUNIT"/>
    <property type="match status" value="1"/>
</dbReference>
<dbReference type="EMBL" id="PCVN01000026">
    <property type="protein sequence ID" value="PIQ74663.1"/>
    <property type="molecule type" value="Genomic_DNA"/>
</dbReference>
<proteinExistence type="inferred from homology"/>
<evidence type="ECO:0000256" key="6">
    <source>
        <dbReference type="RuleBase" id="RU004355"/>
    </source>
</evidence>
<dbReference type="HAMAP" id="MF_00378">
    <property type="entry name" value="Exonuc_7_L"/>
    <property type="match status" value="1"/>
</dbReference>
<evidence type="ECO:0000256" key="5">
    <source>
        <dbReference type="HAMAP-Rule" id="MF_00378"/>
    </source>
</evidence>
<evidence type="ECO:0000313" key="8">
    <source>
        <dbReference type="EMBL" id="PIQ74663.1"/>
    </source>
</evidence>
<dbReference type="Pfam" id="PF13742">
    <property type="entry name" value="tRNA_anti_2"/>
    <property type="match status" value="1"/>
</dbReference>
<dbReference type="GO" id="GO:0005737">
    <property type="term" value="C:cytoplasm"/>
    <property type="evidence" value="ECO:0007669"/>
    <property type="project" value="UniProtKB-SubCell"/>
</dbReference>
<dbReference type="Gene3D" id="1.10.150.80">
    <property type="entry name" value="HRDC domain"/>
    <property type="match status" value="1"/>
</dbReference>
<comment type="catalytic activity">
    <reaction evidence="5 6">
        <text>Exonucleolytic cleavage in either 5'- to 3'- or 3'- to 5'-direction to yield nucleoside 5'-phosphates.</text>
        <dbReference type="EC" id="3.1.11.6"/>
    </reaction>
</comment>
<dbReference type="SMART" id="SM00341">
    <property type="entry name" value="HRDC"/>
    <property type="match status" value="1"/>
</dbReference>
<dbReference type="PROSITE" id="PS50967">
    <property type="entry name" value="HRDC"/>
    <property type="match status" value="1"/>
</dbReference>
<dbReference type="InterPro" id="IPR044876">
    <property type="entry name" value="HRDC_dom_sf"/>
</dbReference>
<dbReference type="InterPro" id="IPR020579">
    <property type="entry name" value="Exonuc_VII_lsu_C"/>
</dbReference>
<dbReference type="GO" id="GO:0003676">
    <property type="term" value="F:nucleic acid binding"/>
    <property type="evidence" value="ECO:0007669"/>
    <property type="project" value="InterPro"/>
</dbReference>
<comment type="function">
    <text evidence="5">Bidirectionally degrades single-stranded DNA into large acid-insoluble oligonucleotides, which are then degraded further into small acid-soluble oligonucleotides.</text>
</comment>
<organism evidence="8 9">
    <name type="scientific">Candidatus Portnoybacteria bacterium CG11_big_fil_rev_8_21_14_0_20_44_10</name>
    <dbReference type="NCBI Taxonomy" id="1974818"/>
    <lineage>
        <taxon>Bacteria</taxon>
        <taxon>Candidatus Portnoyibacteriota</taxon>
    </lineage>
</organism>
<dbReference type="Pfam" id="PF00570">
    <property type="entry name" value="HRDC"/>
    <property type="match status" value="1"/>
</dbReference>
<dbReference type="GO" id="GO:0000166">
    <property type="term" value="F:nucleotide binding"/>
    <property type="evidence" value="ECO:0007669"/>
    <property type="project" value="InterPro"/>
</dbReference>
<dbReference type="AlphaFoldDB" id="A0A2H0KR77"/>
<protein>
    <recommendedName>
        <fullName evidence="5">Exodeoxyribonuclease 7 large subunit</fullName>
        <ecNumber evidence="5">3.1.11.6</ecNumber>
    </recommendedName>
    <alternativeName>
        <fullName evidence="5">Exodeoxyribonuclease VII large subunit</fullName>
        <shortName evidence="5">Exonuclease VII large subunit</shortName>
    </alternativeName>
</protein>
<gene>
    <name evidence="5 8" type="primary">xseA</name>
    <name evidence="8" type="ORF">COV85_00820</name>
</gene>
<dbReference type="CDD" id="cd04489">
    <property type="entry name" value="ExoVII_LU_OBF"/>
    <property type="match status" value="1"/>
</dbReference>
<dbReference type="InterPro" id="IPR025824">
    <property type="entry name" value="OB-fold_nuc-bd_dom"/>
</dbReference>
<dbReference type="SUPFAM" id="SSF47819">
    <property type="entry name" value="HRDC-like"/>
    <property type="match status" value="1"/>
</dbReference>
<comment type="subunit">
    <text evidence="5">Heterooligomer composed of large and small subunits.</text>
</comment>
<evidence type="ECO:0000256" key="2">
    <source>
        <dbReference type="ARBA" id="ARBA00022722"/>
    </source>
</evidence>
<dbReference type="GO" id="GO:0006308">
    <property type="term" value="P:DNA catabolic process"/>
    <property type="evidence" value="ECO:0007669"/>
    <property type="project" value="UniProtKB-UniRule"/>
</dbReference>
<comment type="caution">
    <text evidence="8">The sequence shown here is derived from an EMBL/GenBank/DDBJ whole genome shotgun (WGS) entry which is preliminary data.</text>
</comment>
<dbReference type="GO" id="GO:0009318">
    <property type="term" value="C:exodeoxyribonuclease VII complex"/>
    <property type="evidence" value="ECO:0007669"/>
    <property type="project" value="UniProtKB-UniRule"/>
</dbReference>
<name>A0A2H0KR77_9BACT</name>